<dbReference type="AlphaFoldDB" id="W1XC21"/>
<protein>
    <submittedName>
        <fullName evidence="1">Uncharacterized protein</fullName>
    </submittedName>
</protein>
<feature type="non-terminal residue" evidence="1">
    <location>
        <position position="26"/>
    </location>
</feature>
<reference evidence="1" key="1">
    <citation type="submission" date="2013-12" db="EMBL/GenBank/DDBJ databases">
        <title>A Varibaculum cambriense genome reconstructed from a premature infant gut community with otherwise low bacterial novelty that shifts toward anaerobic metabolism during the third week of life.</title>
        <authorList>
            <person name="Brown C.T."/>
            <person name="Sharon I."/>
            <person name="Thomas B.C."/>
            <person name="Castelle C.J."/>
            <person name="Morowitz M.J."/>
            <person name="Banfield J.F."/>
        </authorList>
    </citation>
    <scope>NUCLEOTIDE SEQUENCE</scope>
</reference>
<gene>
    <name evidence="1" type="ORF">Q604_UNBC17425G0002</name>
</gene>
<dbReference type="EMBL" id="AZMM01017425">
    <property type="protein sequence ID" value="ETJ26339.1"/>
    <property type="molecule type" value="Genomic_DNA"/>
</dbReference>
<comment type="caution">
    <text evidence="1">The sequence shown here is derived from an EMBL/GenBank/DDBJ whole genome shotgun (WGS) entry which is preliminary data.</text>
</comment>
<organism evidence="1">
    <name type="scientific">human gut metagenome</name>
    <dbReference type="NCBI Taxonomy" id="408170"/>
    <lineage>
        <taxon>unclassified sequences</taxon>
        <taxon>metagenomes</taxon>
        <taxon>organismal metagenomes</taxon>
    </lineage>
</organism>
<sequence>MSGLDSSLLNPFTITQIFKEYLIMAG</sequence>
<accession>W1XC21</accession>
<evidence type="ECO:0000313" key="1">
    <source>
        <dbReference type="EMBL" id="ETJ26339.1"/>
    </source>
</evidence>
<proteinExistence type="predicted"/>
<name>W1XC21_9ZZZZ</name>